<proteinExistence type="predicted"/>
<dbReference type="Proteomes" id="UP000324897">
    <property type="component" value="Unassembled WGS sequence"/>
</dbReference>
<protein>
    <submittedName>
        <fullName evidence="2">Uncharacterized protein</fullName>
    </submittedName>
</protein>
<feature type="region of interest" description="Disordered" evidence="1">
    <location>
        <begin position="89"/>
        <end position="157"/>
    </location>
</feature>
<evidence type="ECO:0000256" key="1">
    <source>
        <dbReference type="SAM" id="MobiDB-lite"/>
    </source>
</evidence>
<feature type="compositionally biased region" description="Basic residues" evidence="1">
    <location>
        <begin position="121"/>
        <end position="142"/>
    </location>
</feature>
<organism evidence="2 3">
    <name type="scientific">Eragrostis curvula</name>
    <name type="common">weeping love grass</name>
    <dbReference type="NCBI Taxonomy" id="38414"/>
    <lineage>
        <taxon>Eukaryota</taxon>
        <taxon>Viridiplantae</taxon>
        <taxon>Streptophyta</taxon>
        <taxon>Embryophyta</taxon>
        <taxon>Tracheophyta</taxon>
        <taxon>Spermatophyta</taxon>
        <taxon>Magnoliopsida</taxon>
        <taxon>Liliopsida</taxon>
        <taxon>Poales</taxon>
        <taxon>Poaceae</taxon>
        <taxon>PACMAD clade</taxon>
        <taxon>Chloridoideae</taxon>
        <taxon>Eragrostideae</taxon>
        <taxon>Eragrostidinae</taxon>
        <taxon>Eragrostis</taxon>
    </lineage>
</organism>
<gene>
    <name evidence="2" type="ORF">EJB05_49270</name>
</gene>
<comment type="caution">
    <text evidence="2">The sequence shown here is derived from an EMBL/GenBank/DDBJ whole genome shotgun (WGS) entry which is preliminary data.</text>
</comment>
<dbReference type="Gramene" id="TVU06078">
    <property type="protein sequence ID" value="TVU06078"/>
    <property type="gene ID" value="EJB05_49270"/>
</dbReference>
<accession>A0A5J9T519</accession>
<sequence length="205" mass="23435">MKWSSATRLFCPEKFHARKFGNALPVNQNCQRFRNARAYHPKIAPDPAFAPTTCPRHNLLSPLPPSCADRPTHRHLLLRATSLRCRAVDLPPRESDRPQRSAVPVPSLFRTEEAKRGRERAARRRRRCWRSRRRRRKKRPRKAVGSAARGRPRWQPCPPLPPCSGDWKLAIGAVDIPSRGPASSTVVSSLLCREYSPRLHPELLV</sequence>
<dbReference type="AlphaFoldDB" id="A0A5J9T519"/>
<name>A0A5J9T519_9POAL</name>
<keyword evidence="3" id="KW-1185">Reference proteome</keyword>
<evidence type="ECO:0000313" key="3">
    <source>
        <dbReference type="Proteomes" id="UP000324897"/>
    </source>
</evidence>
<reference evidence="2 3" key="1">
    <citation type="journal article" date="2019" name="Sci. Rep.">
        <title>A high-quality genome of Eragrostis curvula grass provides insights into Poaceae evolution and supports new strategies to enhance forage quality.</title>
        <authorList>
            <person name="Carballo J."/>
            <person name="Santos B.A.C.M."/>
            <person name="Zappacosta D."/>
            <person name="Garbus I."/>
            <person name="Selva J.P."/>
            <person name="Gallo C.A."/>
            <person name="Diaz A."/>
            <person name="Albertini E."/>
            <person name="Caccamo M."/>
            <person name="Echenique V."/>
        </authorList>
    </citation>
    <scope>NUCLEOTIDE SEQUENCE [LARGE SCALE GENOMIC DNA]</scope>
    <source>
        <strain evidence="3">cv. Victoria</strain>
        <tissue evidence="2">Leaf</tissue>
    </source>
</reference>
<feature type="compositionally biased region" description="Basic and acidic residues" evidence="1">
    <location>
        <begin position="110"/>
        <end position="120"/>
    </location>
</feature>
<evidence type="ECO:0000313" key="2">
    <source>
        <dbReference type="EMBL" id="TVU06078.1"/>
    </source>
</evidence>
<dbReference type="EMBL" id="RWGY01000051">
    <property type="protein sequence ID" value="TVU06078.1"/>
    <property type="molecule type" value="Genomic_DNA"/>
</dbReference>